<dbReference type="AlphaFoldDB" id="A0A8H8A0X8"/>
<dbReference type="EMBL" id="JAEFCI010001083">
    <property type="protein sequence ID" value="KAG5463138.1"/>
    <property type="molecule type" value="Genomic_DNA"/>
</dbReference>
<keyword evidence="3" id="KW-1185">Reference proteome</keyword>
<feature type="region of interest" description="Disordered" evidence="1">
    <location>
        <begin position="144"/>
        <end position="167"/>
    </location>
</feature>
<evidence type="ECO:0000256" key="1">
    <source>
        <dbReference type="SAM" id="MobiDB-lite"/>
    </source>
</evidence>
<feature type="compositionally biased region" description="Polar residues" evidence="1">
    <location>
        <begin position="1"/>
        <end position="10"/>
    </location>
</feature>
<gene>
    <name evidence="2" type="ORF">BJ554DRAFT_1535</name>
</gene>
<feature type="region of interest" description="Disordered" evidence="1">
    <location>
        <begin position="1"/>
        <end position="120"/>
    </location>
</feature>
<evidence type="ECO:0000313" key="3">
    <source>
        <dbReference type="Proteomes" id="UP000673691"/>
    </source>
</evidence>
<proteinExistence type="predicted"/>
<dbReference type="Proteomes" id="UP000673691">
    <property type="component" value="Unassembled WGS sequence"/>
</dbReference>
<protein>
    <submittedName>
        <fullName evidence="2">Uncharacterized protein</fullName>
    </submittedName>
</protein>
<evidence type="ECO:0000313" key="2">
    <source>
        <dbReference type="EMBL" id="KAG5463138.1"/>
    </source>
</evidence>
<accession>A0A8H8A0X8</accession>
<reference evidence="2 3" key="1">
    <citation type="journal article" name="Sci. Rep.">
        <title>Genome-scale phylogenetic analyses confirm Olpidium as the closest living zoosporic fungus to the non-flagellated, terrestrial fungi.</title>
        <authorList>
            <person name="Chang Y."/>
            <person name="Rochon D."/>
            <person name="Sekimoto S."/>
            <person name="Wang Y."/>
            <person name="Chovatia M."/>
            <person name="Sandor L."/>
            <person name="Salamov A."/>
            <person name="Grigoriev I.V."/>
            <person name="Stajich J.E."/>
            <person name="Spatafora J.W."/>
        </authorList>
    </citation>
    <scope>NUCLEOTIDE SEQUENCE [LARGE SCALE GENOMIC DNA]</scope>
    <source>
        <strain evidence="2">S191</strain>
    </source>
</reference>
<feature type="compositionally biased region" description="Basic residues" evidence="1">
    <location>
        <begin position="147"/>
        <end position="161"/>
    </location>
</feature>
<organism evidence="2 3">
    <name type="scientific">Olpidium bornovanus</name>
    <dbReference type="NCBI Taxonomy" id="278681"/>
    <lineage>
        <taxon>Eukaryota</taxon>
        <taxon>Fungi</taxon>
        <taxon>Fungi incertae sedis</taxon>
        <taxon>Olpidiomycota</taxon>
        <taxon>Olpidiomycotina</taxon>
        <taxon>Olpidiomycetes</taxon>
        <taxon>Olpidiales</taxon>
        <taxon>Olpidiaceae</taxon>
        <taxon>Olpidium</taxon>
    </lineage>
</organism>
<name>A0A8H8A0X8_9FUNG</name>
<sequence length="181" mass="19385">MFRAGSSSRPATIGFFFSRLSSRTPSSRLRPIRARPIPIFPHPPRRRRHLPALPRPAFPSSPPPPPPPPQPPRGADPAEHACCAESGAPPEGPADRRAFRGGNGGFAAADIAGRGQGPRLQADELQAGAAQVLGRPGRVLRLSRQAPRARRQQGYSRRRRGVPAAEGSVPRRVRGVLGGFC</sequence>
<feature type="compositionally biased region" description="Low complexity" evidence="1">
    <location>
        <begin position="18"/>
        <end position="37"/>
    </location>
</feature>
<feature type="compositionally biased region" description="Pro residues" evidence="1">
    <location>
        <begin position="53"/>
        <end position="74"/>
    </location>
</feature>
<comment type="caution">
    <text evidence="2">The sequence shown here is derived from an EMBL/GenBank/DDBJ whole genome shotgun (WGS) entry which is preliminary data.</text>
</comment>